<evidence type="ECO:0000259" key="1">
    <source>
        <dbReference type="Pfam" id="PF05050"/>
    </source>
</evidence>
<dbReference type="InterPro" id="IPR029063">
    <property type="entry name" value="SAM-dependent_MTases_sf"/>
</dbReference>
<dbReference type="AlphaFoldDB" id="A0A1T1AT81"/>
<accession>A0A1T1AT81</accession>
<sequence length="254" mass="28609">MFLVSSLLDLASAISGPRRAFDIRLWRMQRWQNFEPEYFMLDHLVDPARAAVDVGANEGFYAGRLSQLCKRVHCFEPIPWMAADLRAKLRSNVVVHESAVSDTDGTAELRIPYKGQLQMHGTSTLESGNPLEGSTRVELVQCSRVRIDTAITEPVGLIKIDVEGHEMAVLRGATQLIERDRPVLIVESEKRHSLEAPEDVIAFLMERGYAGMFLLNGLPQSITSFRTQIHQPRENIQNVSRVGTYVNNFIFFPG</sequence>
<dbReference type="Gene3D" id="3.40.50.150">
    <property type="entry name" value="Vaccinia Virus protein VP39"/>
    <property type="match status" value="1"/>
</dbReference>
<comment type="caution">
    <text evidence="2">The sequence shown here is derived from an EMBL/GenBank/DDBJ whole genome shotgun (WGS) entry which is preliminary data.</text>
</comment>
<gene>
    <name evidence="2" type="ORF">RF819_11535</name>
</gene>
<organism evidence="2 3">
    <name type="scientific">Rhodoferax fermentans</name>
    <dbReference type="NCBI Taxonomy" id="28066"/>
    <lineage>
        <taxon>Bacteria</taxon>
        <taxon>Pseudomonadati</taxon>
        <taxon>Pseudomonadota</taxon>
        <taxon>Betaproteobacteria</taxon>
        <taxon>Burkholderiales</taxon>
        <taxon>Comamonadaceae</taxon>
        <taxon>Rhodoferax</taxon>
    </lineage>
</organism>
<evidence type="ECO:0000313" key="3">
    <source>
        <dbReference type="Proteomes" id="UP000190750"/>
    </source>
</evidence>
<evidence type="ECO:0000313" key="2">
    <source>
        <dbReference type="EMBL" id="OOV07277.1"/>
    </source>
</evidence>
<dbReference type="PANTHER" id="PTHR34203:SF15">
    <property type="entry name" value="SLL1173 PROTEIN"/>
    <property type="match status" value="1"/>
</dbReference>
<feature type="domain" description="Methyltransferase FkbM" evidence="1">
    <location>
        <begin position="53"/>
        <end position="209"/>
    </location>
</feature>
<dbReference type="Pfam" id="PF05050">
    <property type="entry name" value="Methyltransf_21"/>
    <property type="match status" value="1"/>
</dbReference>
<dbReference type="PANTHER" id="PTHR34203">
    <property type="entry name" value="METHYLTRANSFERASE, FKBM FAMILY PROTEIN"/>
    <property type="match status" value="1"/>
</dbReference>
<dbReference type="NCBIfam" id="TIGR01444">
    <property type="entry name" value="fkbM_fam"/>
    <property type="match status" value="1"/>
</dbReference>
<dbReference type="STRING" id="28066.RF819_11535"/>
<dbReference type="OrthoDB" id="2529130at2"/>
<name>A0A1T1AT81_RHOFE</name>
<dbReference type="RefSeq" id="WP_078365115.1">
    <property type="nucleotide sequence ID" value="NZ_MTJN01000002.1"/>
</dbReference>
<keyword evidence="3" id="KW-1185">Reference proteome</keyword>
<dbReference type="SUPFAM" id="SSF53335">
    <property type="entry name" value="S-adenosyl-L-methionine-dependent methyltransferases"/>
    <property type="match status" value="1"/>
</dbReference>
<proteinExistence type="predicted"/>
<dbReference type="InterPro" id="IPR006342">
    <property type="entry name" value="FkbM_mtfrase"/>
</dbReference>
<protein>
    <recommendedName>
        <fullName evidence="1">Methyltransferase FkbM domain-containing protein</fullName>
    </recommendedName>
</protein>
<dbReference type="InterPro" id="IPR052514">
    <property type="entry name" value="SAM-dependent_MTase"/>
</dbReference>
<reference evidence="2 3" key="1">
    <citation type="submission" date="2017-01" db="EMBL/GenBank/DDBJ databases">
        <title>Genome sequencing of Rhodoferax fermentans JCM 7819.</title>
        <authorList>
            <person name="Kim Y.J."/>
            <person name="Farh M.E.-A."/>
            <person name="Yang D.-C."/>
        </authorList>
    </citation>
    <scope>NUCLEOTIDE SEQUENCE [LARGE SCALE GENOMIC DNA]</scope>
    <source>
        <strain evidence="2 3">JCM 7819</strain>
    </source>
</reference>
<dbReference type="Proteomes" id="UP000190750">
    <property type="component" value="Unassembled WGS sequence"/>
</dbReference>
<dbReference type="EMBL" id="MTJN01000002">
    <property type="protein sequence ID" value="OOV07277.1"/>
    <property type="molecule type" value="Genomic_DNA"/>
</dbReference>